<dbReference type="PANTHER" id="PTHR17224">
    <property type="entry name" value="PEPTIDYL-TRNA HYDROLASE"/>
    <property type="match status" value="1"/>
</dbReference>
<dbReference type="Pfam" id="PF01195">
    <property type="entry name" value="Pept_tRNA_hydro"/>
    <property type="match status" value="1"/>
</dbReference>
<dbReference type="Proteomes" id="UP000054342">
    <property type="component" value="Unassembled WGS sequence"/>
</dbReference>
<feature type="region of interest" description="Disordered" evidence="6">
    <location>
        <begin position="69"/>
        <end position="95"/>
    </location>
</feature>
<feature type="region of interest" description="Disordered" evidence="6">
    <location>
        <begin position="1"/>
        <end position="29"/>
    </location>
</feature>
<keyword evidence="8" id="KW-1185">Reference proteome</keyword>
<evidence type="ECO:0000256" key="5">
    <source>
        <dbReference type="ARBA" id="ARBA00038063"/>
    </source>
</evidence>
<dbReference type="GO" id="GO:0000049">
    <property type="term" value="F:tRNA binding"/>
    <property type="evidence" value="ECO:0007669"/>
    <property type="project" value="UniProtKB-KW"/>
</dbReference>
<comment type="similarity">
    <text evidence="5">Belongs to the PTH family.</text>
</comment>
<evidence type="ECO:0000313" key="8">
    <source>
        <dbReference type="Proteomes" id="UP000054342"/>
    </source>
</evidence>
<dbReference type="SUPFAM" id="SSF53178">
    <property type="entry name" value="Peptidyl-tRNA hydrolase-like"/>
    <property type="match status" value="1"/>
</dbReference>
<keyword evidence="2" id="KW-0820">tRNA-binding</keyword>
<evidence type="ECO:0000256" key="4">
    <source>
        <dbReference type="ARBA" id="ARBA00022884"/>
    </source>
</evidence>
<proteinExistence type="inferred from homology"/>
<dbReference type="GO" id="GO:0004045">
    <property type="term" value="F:peptidyl-tRNA hydrolase activity"/>
    <property type="evidence" value="ECO:0007669"/>
    <property type="project" value="UniProtKB-EC"/>
</dbReference>
<gene>
    <name evidence="7" type="ORF">PV05_10590</name>
</gene>
<sequence length="316" mass="34466">MANSNPARSHQRRRSEAQTQNSYVQYHDPEKGISWAEPVEQDLSILLNPIPVVDSQFPRKQHVKRRPVNPIISTTPPTTERSDGPLSPIIPSPLRIRKPRPFAPAMPPSPARQVRLLIASIGNPPPYHTTRHSAGHLLLKTLAAHMNFPPLSRSKVLGSGSASLGSDRGSPEYTLWQSASLMNVSGAGTIKAWKQFNTLHSASPDSDVVTALVILHDELESSIGTIKLRRGETSPKGHNGIKSIQSSLKSASMLPSMGDRFIKIGIGIGRPQSREKDDVSAWVLGQATHVERTKIEAAADSVMAVLKSEIARLERT</sequence>
<dbReference type="GeneID" id="25332498"/>
<dbReference type="EC" id="3.1.1.29" evidence="1"/>
<evidence type="ECO:0000256" key="1">
    <source>
        <dbReference type="ARBA" id="ARBA00013260"/>
    </source>
</evidence>
<organism evidence="7 8">
    <name type="scientific">Exophiala xenobiotica</name>
    <dbReference type="NCBI Taxonomy" id="348802"/>
    <lineage>
        <taxon>Eukaryota</taxon>
        <taxon>Fungi</taxon>
        <taxon>Dikarya</taxon>
        <taxon>Ascomycota</taxon>
        <taxon>Pezizomycotina</taxon>
        <taxon>Eurotiomycetes</taxon>
        <taxon>Chaetothyriomycetidae</taxon>
        <taxon>Chaetothyriales</taxon>
        <taxon>Herpotrichiellaceae</taxon>
        <taxon>Exophiala</taxon>
    </lineage>
</organism>
<evidence type="ECO:0000256" key="3">
    <source>
        <dbReference type="ARBA" id="ARBA00022801"/>
    </source>
</evidence>
<dbReference type="OrthoDB" id="1711136at2759"/>
<dbReference type="AlphaFoldDB" id="A0A0D2EB67"/>
<dbReference type="RefSeq" id="XP_013312499.1">
    <property type="nucleotide sequence ID" value="XM_013457045.1"/>
</dbReference>
<keyword evidence="3" id="KW-0378">Hydrolase</keyword>
<dbReference type="HOGENOM" id="CLU_049912_0_0_1"/>
<evidence type="ECO:0000256" key="2">
    <source>
        <dbReference type="ARBA" id="ARBA00022555"/>
    </source>
</evidence>
<reference evidence="7 8" key="1">
    <citation type="submission" date="2015-01" db="EMBL/GenBank/DDBJ databases">
        <title>The Genome Sequence of Exophiala xenobiotica CBS118157.</title>
        <authorList>
            <consortium name="The Broad Institute Genomics Platform"/>
            <person name="Cuomo C."/>
            <person name="de Hoog S."/>
            <person name="Gorbushina A."/>
            <person name="Stielow B."/>
            <person name="Teixiera M."/>
            <person name="Abouelleil A."/>
            <person name="Chapman S.B."/>
            <person name="Priest M."/>
            <person name="Young S.K."/>
            <person name="Wortman J."/>
            <person name="Nusbaum C."/>
            <person name="Birren B."/>
        </authorList>
    </citation>
    <scope>NUCLEOTIDE SEQUENCE [LARGE SCALE GENOMIC DNA]</scope>
    <source>
        <strain evidence="7 8">CBS 118157</strain>
    </source>
</reference>
<name>A0A0D2EB67_9EURO</name>
<dbReference type="PROSITE" id="PS01196">
    <property type="entry name" value="PEPT_TRNA_HYDROL_2"/>
    <property type="match status" value="1"/>
</dbReference>
<dbReference type="STRING" id="348802.A0A0D2EB67"/>
<dbReference type="InterPro" id="IPR018171">
    <property type="entry name" value="Pept_tRNA_hydro_CS"/>
</dbReference>
<dbReference type="InterPro" id="IPR001328">
    <property type="entry name" value="Pept_tRNA_hydro"/>
</dbReference>
<keyword evidence="4" id="KW-0694">RNA-binding</keyword>
<protein>
    <recommendedName>
        <fullName evidence="1">peptidyl-tRNA hydrolase</fullName>
        <ecNumber evidence="1">3.1.1.29</ecNumber>
    </recommendedName>
</protein>
<dbReference type="EMBL" id="KN847322">
    <property type="protein sequence ID" value="KIW51915.1"/>
    <property type="molecule type" value="Genomic_DNA"/>
</dbReference>
<dbReference type="Gene3D" id="3.40.50.1470">
    <property type="entry name" value="Peptidyl-tRNA hydrolase"/>
    <property type="match status" value="1"/>
</dbReference>
<dbReference type="InterPro" id="IPR036416">
    <property type="entry name" value="Pept_tRNA_hydro_sf"/>
</dbReference>
<evidence type="ECO:0000313" key="7">
    <source>
        <dbReference type="EMBL" id="KIW51915.1"/>
    </source>
</evidence>
<accession>A0A0D2EB67</accession>
<feature type="compositionally biased region" description="Low complexity" evidence="6">
    <location>
        <begin position="85"/>
        <end position="94"/>
    </location>
</feature>
<dbReference type="PANTHER" id="PTHR17224:SF1">
    <property type="entry name" value="PEPTIDYL-TRNA HYDROLASE"/>
    <property type="match status" value="1"/>
</dbReference>
<evidence type="ECO:0000256" key="6">
    <source>
        <dbReference type="SAM" id="MobiDB-lite"/>
    </source>
</evidence>